<organism evidence="1">
    <name type="scientific">viral metagenome</name>
    <dbReference type="NCBI Taxonomy" id="1070528"/>
    <lineage>
        <taxon>unclassified sequences</taxon>
        <taxon>metagenomes</taxon>
        <taxon>organismal metagenomes</taxon>
    </lineage>
</organism>
<accession>A0A6M3L518</accession>
<dbReference type="EMBL" id="MT142870">
    <property type="protein sequence ID" value="QJA89806.1"/>
    <property type="molecule type" value="Genomic_DNA"/>
</dbReference>
<gene>
    <name evidence="1" type="ORF">MM415B02495_0013</name>
</gene>
<dbReference type="AlphaFoldDB" id="A0A6M3L518"/>
<sequence>MLRQLYVLEEHVYQILRMRSTVFGTDGKAASVEVLPFGSLWESQMMGML</sequence>
<name>A0A6M3L518_9ZZZZ</name>
<protein>
    <submittedName>
        <fullName evidence="1">Uncharacterized protein</fullName>
    </submittedName>
</protein>
<reference evidence="1" key="1">
    <citation type="submission" date="2020-03" db="EMBL/GenBank/DDBJ databases">
        <title>The deep terrestrial virosphere.</title>
        <authorList>
            <person name="Holmfeldt K."/>
            <person name="Nilsson E."/>
            <person name="Simone D."/>
            <person name="Lopez-Fernandez M."/>
            <person name="Wu X."/>
            <person name="de Brujin I."/>
            <person name="Lundin D."/>
            <person name="Andersson A."/>
            <person name="Bertilsson S."/>
            <person name="Dopson M."/>
        </authorList>
    </citation>
    <scope>NUCLEOTIDE SEQUENCE</scope>
    <source>
        <strain evidence="1">MM415B02495</strain>
    </source>
</reference>
<proteinExistence type="predicted"/>
<evidence type="ECO:0000313" key="1">
    <source>
        <dbReference type="EMBL" id="QJA89806.1"/>
    </source>
</evidence>